<dbReference type="GO" id="GO:0004843">
    <property type="term" value="F:cysteine-type deubiquitinase activity"/>
    <property type="evidence" value="ECO:0007669"/>
    <property type="project" value="UniProtKB-UniRule"/>
</dbReference>
<dbReference type="GO" id="GO:0016579">
    <property type="term" value="P:protein deubiquitination"/>
    <property type="evidence" value="ECO:0007669"/>
    <property type="project" value="InterPro"/>
</dbReference>
<dbReference type="OrthoDB" id="429671at2759"/>
<dbReference type="PANTHER" id="PTHR24006:SF687">
    <property type="entry name" value="UBIQUITIN CARBOXYL-TERMINAL HYDROLASE 10"/>
    <property type="match status" value="1"/>
</dbReference>
<dbReference type="AlphaFoldDB" id="A0A177WY18"/>
<evidence type="ECO:0000256" key="1">
    <source>
        <dbReference type="ARBA" id="ARBA00000707"/>
    </source>
</evidence>
<keyword evidence="5 6" id="KW-0788">Thiol protease</keyword>
<dbReference type="InterPro" id="IPR018200">
    <property type="entry name" value="USP_CS"/>
</dbReference>
<evidence type="ECO:0000256" key="5">
    <source>
        <dbReference type="ARBA" id="ARBA00022807"/>
    </source>
</evidence>
<feature type="region of interest" description="Disordered" evidence="7">
    <location>
        <begin position="407"/>
        <end position="431"/>
    </location>
</feature>
<dbReference type="SUPFAM" id="SSF54001">
    <property type="entry name" value="Cysteine proteinases"/>
    <property type="match status" value="1"/>
</dbReference>
<dbReference type="InterPro" id="IPR050164">
    <property type="entry name" value="Peptidase_C19"/>
</dbReference>
<accession>A0A177WY18</accession>
<protein>
    <recommendedName>
        <fullName evidence="6">Ubiquitin carboxyl-terminal hydrolase</fullName>
        <ecNumber evidence="6">3.4.19.12</ecNumber>
    </recommendedName>
</protein>
<evidence type="ECO:0000256" key="6">
    <source>
        <dbReference type="RuleBase" id="RU366025"/>
    </source>
</evidence>
<evidence type="ECO:0000256" key="4">
    <source>
        <dbReference type="ARBA" id="ARBA00022801"/>
    </source>
</evidence>
<name>A0A177WY18_BATDL</name>
<reference evidence="9 10" key="1">
    <citation type="submission" date="2006-10" db="EMBL/GenBank/DDBJ databases">
        <title>The Genome Sequence of Batrachochytrium dendrobatidis JEL423.</title>
        <authorList>
            <consortium name="The Broad Institute Genome Sequencing Platform"/>
            <person name="Birren B."/>
            <person name="Lander E."/>
            <person name="Galagan J."/>
            <person name="Cuomo C."/>
            <person name="Devon K."/>
            <person name="Jaffe D."/>
            <person name="Butler J."/>
            <person name="Alvarez P."/>
            <person name="Gnerre S."/>
            <person name="Grabherr M."/>
            <person name="Kleber M."/>
            <person name="Mauceli E."/>
            <person name="Brockman W."/>
            <person name="Young S."/>
            <person name="LaButti K."/>
            <person name="Sykes S."/>
            <person name="DeCaprio D."/>
            <person name="Crawford M."/>
            <person name="Koehrsen M."/>
            <person name="Engels R."/>
            <person name="Montgomery P."/>
            <person name="Pearson M."/>
            <person name="Howarth C."/>
            <person name="Larson L."/>
            <person name="White J."/>
            <person name="O'Leary S."/>
            <person name="Kodira C."/>
            <person name="Zeng Q."/>
            <person name="Yandava C."/>
            <person name="Alvarado L."/>
            <person name="Longcore J."/>
            <person name="James T."/>
        </authorList>
    </citation>
    <scope>NUCLEOTIDE SEQUENCE [LARGE SCALE GENOMIC DNA]</scope>
    <source>
        <strain evidence="9 10">JEL423</strain>
    </source>
</reference>
<feature type="compositionally biased region" description="Polar residues" evidence="7">
    <location>
        <begin position="202"/>
        <end position="213"/>
    </location>
</feature>
<dbReference type="InterPro" id="IPR038765">
    <property type="entry name" value="Papain-like_cys_pep_sf"/>
</dbReference>
<evidence type="ECO:0000256" key="7">
    <source>
        <dbReference type="SAM" id="MobiDB-lite"/>
    </source>
</evidence>
<dbReference type="STRING" id="403673.A0A177WY18"/>
<feature type="domain" description="USP" evidence="8">
    <location>
        <begin position="279"/>
        <end position="659"/>
    </location>
</feature>
<evidence type="ECO:0000259" key="8">
    <source>
        <dbReference type="PROSITE" id="PS50235"/>
    </source>
</evidence>
<comment type="catalytic activity">
    <reaction evidence="1 6">
        <text>Thiol-dependent hydrolysis of ester, thioester, amide, peptide and isopeptide bonds formed by the C-terminal Gly of ubiquitin (a 76-residue protein attached to proteins as an intracellular targeting signal).</text>
        <dbReference type="EC" id="3.4.19.12"/>
    </reaction>
</comment>
<organism evidence="9 10">
    <name type="scientific">Batrachochytrium dendrobatidis (strain JEL423)</name>
    <dbReference type="NCBI Taxonomy" id="403673"/>
    <lineage>
        <taxon>Eukaryota</taxon>
        <taxon>Fungi</taxon>
        <taxon>Fungi incertae sedis</taxon>
        <taxon>Chytridiomycota</taxon>
        <taxon>Chytridiomycota incertae sedis</taxon>
        <taxon>Chytridiomycetes</taxon>
        <taxon>Rhizophydiales</taxon>
        <taxon>Rhizophydiales incertae sedis</taxon>
        <taxon>Batrachochytrium</taxon>
    </lineage>
</organism>
<evidence type="ECO:0000313" key="10">
    <source>
        <dbReference type="Proteomes" id="UP000077115"/>
    </source>
</evidence>
<dbReference type="Gene3D" id="3.90.70.10">
    <property type="entry name" value="Cysteine proteinases"/>
    <property type="match status" value="1"/>
</dbReference>
<proteinExistence type="inferred from homology"/>
<feature type="region of interest" description="Disordered" evidence="7">
    <location>
        <begin position="168"/>
        <end position="250"/>
    </location>
</feature>
<dbReference type="InterPro" id="IPR001394">
    <property type="entry name" value="Peptidase_C19_UCH"/>
</dbReference>
<dbReference type="EMBL" id="DS022312">
    <property type="protein sequence ID" value="OAJ44290.1"/>
    <property type="molecule type" value="Genomic_DNA"/>
</dbReference>
<dbReference type="InterPro" id="IPR028889">
    <property type="entry name" value="USP"/>
</dbReference>
<keyword evidence="3 6" id="KW-0833">Ubl conjugation pathway</keyword>
<comment type="similarity">
    <text evidence="6">Belongs to the peptidase C19 family.</text>
</comment>
<sequence>MPTATHYAALAQKVILGSLSLERIVKVLEIEALEEYRLPWTPPEKILTEKYVPPALAITFGELSFNSSFNTILRSKPNDQGFTIQPSQAANIRTKLKKGLHLPTPIGEDYTILDNSTPTEAGSPFYVGSHLVEEGAELKSSKMFSKPNVTSNSTCTSLTGDIALVKKDRPHPITPKSQLSTPSQTSPTTSSNSDGQCPPTPVSTTPAPFNWQNLRRDTATSSVKSSAASAHHASSSMHQLVKPKTALSQTHSTLTNTYHEARAVLDSNPNYQGKLIRPRGLKNGGNMCFMNAILQPLIHCPPFYNFLKMYENIFKHSFKSTTPLIDSMLQLLNEFKEEEPNTIPLPPATKDYRPFVGEYVYDVLRKSKHIESQKGRQEDAEEFLGFLLEGLHEELLRVDNAQEKARESRSMDSHRLSNGMIAPQTTSPTRGAIVDGECTITADTWMEVGKKKKVQPTRTVQVKTTAIARIFGGQMRSAVKSFGSKDSTTSEPFQALQLDITSPTVNTIEDALRELTLPEVIEGYTSSEHPDVSSNATKQTFLEVLPAVLILHLKRFVYDSVGGTLKVSKHIAYSTELKISTDILAPSVRATQNNTKYHLFAIVNHHGKRAAGGHYTCDVLRQNESWLHIDDSDISMTTAKAVTSERRDGQPYMLFFAKS</sequence>
<reference evidence="9 10" key="2">
    <citation type="submission" date="2016-05" db="EMBL/GenBank/DDBJ databases">
        <title>Lineage-specific infection strategies underlie the spectrum of fungal disease in amphibians.</title>
        <authorList>
            <person name="Cuomo C.A."/>
            <person name="Farrer R.A."/>
            <person name="James T."/>
            <person name="Longcore J."/>
            <person name="Birren B."/>
        </authorList>
    </citation>
    <scope>NUCLEOTIDE SEQUENCE [LARGE SCALE GENOMIC DNA]</scope>
    <source>
        <strain evidence="9 10">JEL423</strain>
    </source>
</reference>
<dbReference type="eggNOG" id="KOG1871">
    <property type="taxonomic scope" value="Eukaryota"/>
</dbReference>
<dbReference type="Pfam" id="PF00443">
    <property type="entry name" value="UCH"/>
    <property type="match status" value="1"/>
</dbReference>
<dbReference type="VEuPathDB" id="FungiDB:BDEG_27538"/>
<dbReference type="GO" id="GO:0005829">
    <property type="term" value="C:cytosol"/>
    <property type="evidence" value="ECO:0007669"/>
    <property type="project" value="TreeGrafter"/>
</dbReference>
<evidence type="ECO:0000256" key="2">
    <source>
        <dbReference type="ARBA" id="ARBA00022670"/>
    </source>
</evidence>
<dbReference type="PANTHER" id="PTHR24006">
    <property type="entry name" value="UBIQUITIN CARBOXYL-TERMINAL HYDROLASE"/>
    <property type="match status" value="1"/>
</dbReference>
<evidence type="ECO:0000313" key="9">
    <source>
        <dbReference type="EMBL" id="OAJ44290.1"/>
    </source>
</evidence>
<dbReference type="Proteomes" id="UP000077115">
    <property type="component" value="Unassembled WGS sequence"/>
</dbReference>
<feature type="compositionally biased region" description="Low complexity" evidence="7">
    <location>
        <begin position="219"/>
        <end position="236"/>
    </location>
</feature>
<dbReference type="PROSITE" id="PS50235">
    <property type="entry name" value="USP_3"/>
    <property type="match status" value="1"/>
</dbReference>
<feature type="compositionally biased region" description="Low complexity" evidence="7">
    <location>
        <begin position="174"/>
        <end position="193"/>
    </location>
</feature>
<dbReference type="PROSITE" id="PS00972">
    <property type="entry name" value="USP_1"/>
    <property type="match status" value="1"/>
</dbReference>
<dbReference type="PROSITE" id="PS00973">
    <property type="entry name" value="USP_2"/>
    <property type="match status" value="1"/>
</dbReference>
<dbReference type="GO" id="GO:0006508">
    <property type="term" value="P:proteolysis"/>
    <property type="evidence" value="ECO:0007669"/>
    <property type="project" value="UniProtKB-KW"/>
</dbReference>
<keyword evidence="2 6" id="KW-0645">Protease</keyword>
<dbReference type="EC" id="3.4.19.12" evidence="6"/>
<keyword evidence="4 6" id="KW-0378">Hydrolase</keyword>
<gene>
    <name evidence="9" type="ORF">BDEG_27538</name>
</gene>
<dbReference type="GO" id="GO:0005634">
    <property type="term" value="C:nucleus"/>
    <property type="evidence" value="ECO:0007669"/>
    <property type="project" value="TreeGrafter"/>
</dbReference>
<evidence type="ECO:0000256" key="3">
    <source>
        <dbReference type="ARBA" id="ARBA00022786"/>
    </source>
</evidence>